<dbReference type="Pfam" id="PF14622">
    <property type="entry name" value="Ribonucleas_3_3"/>
    <property type="match status" value="1"/>
</dbReference>
<feature type="domain" description="RNase III" evidence="17">
    <location>
        <begin position="7"/>
        <end position="134"/>
    </location>
</feature>
<dbReference type="GO" id="GO:0008033">
    <property type="term" value="P:tRNA processing"/>
    <property type="evidence" value="ECO:0007669"/>
    <property type="project" value="UniProtKB-KW"/>
</dbReference>
<dbReference type="GO" id="GO:0003725">
    <property type="term" value="F:double-stranded RNA binding"/>
    <property type="evidence" value="ECO:0007669"/>
    <property type="project" value="TreeGrafter"/>
</dbReference>
<dbReference type="PANTHER" id="PTHR11207:SF0">
    <property type="entry name" value="RIBONUCLEASE 3"/>
    <property type="match status" value="1"/>
</dbReference>
<evidence type="ECO:0000256" key="4">
    <source>
        <dbReference type="ARBA" id="ARBA00011738"/>
    </source>
</evidence>
<evidence type="ECO:0000256" key="9">
    <source>
        <dbReference type="ARBA" id="ARBA00022722"/>
    </source>
</evidence>
<dbReference type="GO" id="GO:0042802">
    <property type="term" value="F:identical protein binding"/>
    <property type="evidence" value="ECO:0007669"/>
    <property type="project" value="UniProtKB-ARBA"/>
</dbReference>
<dbReference type="Pfam" id="PF00035">
    <property type="entry name" value="dsrm"/>
    <property type="match status" value="1"/>
</dbReference>
<evidence type="ECO:0000256" key="11">
    <source>
        <dbReference type="ARBA" id="ARBA00022759"/>
    </source>
</evidence>
<evidence type="ECO:0000256" key="2">
    <source>
        <dbReference type="ARBA" id="ARBA00004496"/>
    </source>
</evidence>
<evidence type="ECO:0000256" key="3">
    <source>
        <dbReference type="ARBA" id="ARBA00010183"/>
    </source>
</evidence>
<dbReference type="CDD" id="cd00593">
    <property type="entry name" value="RIBOc"/>
    <property type="match status" value="1"/>
</dbReference>
<feature type="binding site" evidence="15">
    <location>
        <position position="120"/>
    </location>
    <ligand>
        <name>Mg(2+)</name>
        <dbReference type="ChEBI" id="CHEBI:18420"/>
    </ligand>
</feature>
<dbReference type="PANTHER" id="PTHR11207">
    <property type="entry name" value="RIBONUCLEASE III"/>
    <property type="match status" value="1"/>
</dbReference>
<comment type="subcellular location">
    <subcellularLocation>
        <location evidence="2 15">Cytoplasm</location>
    </subcellularLocation>
</comment>
<comment type="cofactor">
    <cofactor evidence="15">
        <name>Mg(2+)</name>
        <dbReference type="ChEBI" id="CHEBI:18420"/>
    </cofactor>
</comment>
<evidence type="ECO:0000256" key="12">
    <source>
        <dbReference type="ARBA" id="ARBA00022801"/>
    </source>
</evidence>
<keyword evidence="11 15" id="KW-0255">Endonuclease</keyword>
<dbReference type="PROSITE" id="PS50142">
    <property type="entry name" value="RNASE_3_2"/>
    <property type="match status" value="1"/>
</dbReference>
<feature type="active site" evidence="15">
    <location>
        <position position="51"/>
    </location>
</feature>
<dbReference type="EC" id="3.1.26.3" evidence="15"/>
<dbReference type="AlphaFoldDB" id="A0A6I3KJR8"/>
<evidence type="ECO:0000256" key="13">
    <source>
        <dbReference type="ARBA" id="ARBA00022842"/>
    </source>
</evidence>
<evidence type="ECO:0000259" key="17">
    <source>
        <dbReference type="PROSITE" id="PS50142"/>
    </source>
</evidence>
<dbReference type="InterPro" id="IPR000999">
    <property type="entry name" value="RNase_III_dom"/>
</dbReference>
<dbReference type="GO" id="GO:0006397">
    <property type="term" value="P:mRNA processing"/>
    <property type="evidence" value="ECO:0007669"/>
    <property type="project" value="UniProtKB-UniRule"/>
</dbReference>
<dbReference type="SUPFAM" id="SSF69065">
    <property type="entry name" value="RNase III domain-like"/>
    <property type="match status" value="1"/>
</dbReference>
<evidence type="ECO:0000256" key="8">
    <source>
        <dbReference type="ARBA" id="ARBA00022694"/>
    </source>
</evidence>
<dbReference type="Gene3D" id="3.30.160.20">
    <property type="match status" value="1"/>
</dbReference>
<accession>A0A6I3KJR8</accession>
<proteinExistence type="inferred from homology"/>
<dbReference type="GO" id="GO:0004525">
    <property type="term" value="F:ribonuclease III activity"/>
    <property type="evidence" value="ECO:0007669"/>
    <property type="project" value="UniProtKB-UniRule"/>
</dbReference>
<feature type="active site" evidence="15">
    <location>
        <position position="123"/>
    </location>
</feature>
<evidence type="ECO:0000256" key="10">
    <source>
        <dbReference type="ARBA" id="ARBA00022723"/>
    </source>
</evidence>
<dbReference type="SUPFAM" id="SSF54768">
    <property type="entry name" value="dsRNA-binding domain-like"/>
    <property type="match status" value="1"/>
</dbReference>
<dbReference type="CDD" id="cd10845">
    <property type="entry name" value="DSRM_RNAse_III_family"/>
    <property type="match status" value="1"/>
</dbReference>
<feature type="domain" description="DRBM" evidence="16">
    <location>
        <begin position="160"/>
        <end position="229"/>
    </location>
</feature>
<evidence type="ECO:0000313" key="19">
    <source>
        <dbReference type="Proteomes" id="UP000440694"/>
    </source>
</evidence>
<keyword evidence="5 15" id="KW-0963">Cytoplasm</keyword>
<organism evidence="18 19">
    <name type="scientific">Hyphomicrobium album</name>
    <dbReference type="NCBI Taxonomy" id="2665159"/>
    <lineage>
        <taxon>Bacteria</taxon>
        <taxon>Pseudomonadati</taxon>
        <taxon>Pseudomonadota</taxon>
        <taxon>Alphaproteobacteria</taxon>
        <taxon>Hyphomicrobiales</taxon>
        <taxon>Hyphomicrobiaceae</taxon>
        <taxon>Hyphomicrobium</taxon>
    </lineage>
</organism>
<keyword evidence="7 15" id="KW-0507">mRNA processing</keyword>
<keyword evidence="10 15" id="KW-0479">Metal-binding</keyword>
<keyword evidence="13 15" id="KW-0460">Magnesium</keyword>
<evidence type="ECO:0000256" key="1">
    <source>
        <dbReference type="ARBA" id="ARBA00000109"/>
    </source>
</evidence>
<evidence type="ECO:0000256" key="14">
    <source>
        <dbReference type="ARBA" id="ARBA00022884"/>
    </source>
</evidence>
<dbReference type="FunFam" id="1.10.1520.10:FF:000001">
    <property type="entry name" value="Ribonuclease 3"/>
    <property type="match status" value="1"/>
</dbReference>
<dbReference type="HAMAP" id="MF_00104">
    <property type="entry name" value="RNase_III"/>
    <property type="match status" value="1"/>
</dbReference>
<keyword evidence="8 15" id="KW-0819">tRNA processing</keyword>
<dbReference type="Gene3D" id="1.10.1520.10">
    <property type="entry name" value="Ribonuclease III domain"/>
    <property type="match status" value="1"/>
</dbReference>
<dbReference type="InterPro" id="IPR036389">
    <property type="entry name" value="RNase_III_sf"/>
</dbReference>
<gene>
    <name evidence="15 18" type="primary">rnc</name>
    <name evidence="18" type="ORF">GIW81_01490</name>
</gene>
<dbReference type="GO" id="GO:0005737">
    <property type="term" value="C:cytoplasm"/>
    <property type="evidence" value="ECO:0007669"/>
    <property type="project" value="UniProtKB-SubCell"/>
</dbReference>
<dbReference type="EMBL" id="WMBQ01000001">
    <property type="protein sequence ID" value="MTD93001.1"/>
    <property type="molecule type" value="Genomic_DNA"/>
</dbReference>
<keyword evidence="14 15" id="KW-0694">RNA-binding</keyword>
<keyword evidence="19" id="KW-1185">Reference proteome</keyword>
<comment type="function">
    <text evidence="15">Digests double-stranded RNA. Involved in the processing of primary rRNA transcript to yield the immediate precursors to the large and small rRNAs (23S and 16S). Processes some mRNAs, and tRNAs when they are encoded in the rRNA operon. Processes pre-crRNA and tracrRNA of type II CRISPR loci if present in the organism.</text>
</comment>
<dbReference type="InterPro" id="IPR014720">
    <property type="entry name" value="dsRBD_dom"/>
</dbReference>
<dbReference type="InterPro" id="IPR011907">
    <property type="entry name" value="RNase_III"/>
</dbReference>
<reference evidence="18 19" key="1">
    <citation type="submission" date="2019-11" db="EMBL/GenBank/DDBJ databases">
        <title>Identification of a novel strain.</title>
        <authorList>
            <person name="Xu Q."/>
            <person name="Wang G."/>
        </authorList>
    </citation>
    <scope>NUCLEOTIDE SEQUENCE [LARGE SCALE GENOMIC DNA]</scope>
    <source>
        <strain evidence="19">xq</strain>
    </source>
</reference>
<evidence type="ECO:0000313" key="18">
    <source>
        <dbReference type="EMBL" id="MTD93001.1"/>
    </source>
</evidence>
<dbReference type="SMART" id="SM00535">
    <property type="entry name" value="RIBOc"/>
    <property type="match status" value="1"/>
</dbReference>
<dbReference type="GO" id="GO:0046872">
    <property type="term" value="F:metal ion binding"/>
    <property type="evidence" value="ECO:0007669"/>
    <property type="project" value="UniProtKB-KW"/>
</dbReference>
<feature type="binding site" evidence="15">
    <location>
        <position position="47"/>
    </location>
    <ligand>
        <name>Mg(2+)</name>
        <dbReference type="ChEBI" id="CHEBI:18420"/>
    </ligand>
</feature>
<keyword evidence="9 15" id="KW-0540">Nuclease</keyword>
<keyword evidence="6 15" id="KW-0698">rRNA processing</keyword>
<evidence type="ECO:0000256" key="5">
    <source>
        <dbReference type="ARBA" id="ARBA00022490"/>
    </source>
</evidence>
<evidence type="ECO:0000259" key="16">
    <source>
        <dbReference type="PROSITE" id="PS50137"/>
    </source>
</evidence>
<protein>
    <recommendedName>
        <fullName evidence="15">Ribonuclease 3</fullName>
        <ecNumber evidence="15">3.1.26.3</ecNumber>
    </recommendedName>
    <alternativeName>
        <fullName evidence="15">Ribonuclease III</fullName>
        <shortName evidence="15">RNase III</shortName>
    </alternativeName>
</protein>
<feature type="binding site" evidence="15">
    <location>
        <position position="123"/>
    </location>
    <ligand>
        <name>Mg(2+)</name>
        <dbReference type="ChEBI" id="CHEBI:18420"/>
    </ligand>
</feature>
<evidence type="ECO:0000256" key="15">
    <source>
        <dbReference type="HAMAP-Rule" id="MF_00104"/>
    </source>
</evidence>
<comment type="similarity">
    <text evidence="3">Belongs to the ribonuclease III family.</text>
</comment>
<dbReference type="Proteomes" id="UP000440694">
    <property type="component" value="Unassembled WGS sequence"/>
</dbReference>
<dbReference type="RefSeq" id="WP_407658183.1">
    <property type="nucleotide sequence ID" value="NZ_WMBQ01000001.1"/>
</dbReference>
<evidence type="ECO:0000256" key="6">
    <source>
        <dbReference type="ARBA" id="ARBA00022552"/>
    </source>
</evidence>
<dbReference type="GO" id="GO:0010468">
    <property type="term" value="P:regulation of gene expression"/>
    <property type="evidence" value="ECO:0007669"/>
    <property type="project" value="TreeGrafter"/>
</dbReference>
<dbReference type="PROSITE" id="PS50137">
    <property type="entry name" value="DS_RBD"/>
    <property type="match status" value="1"/>
</dbReference>
<dbReference type="SMART" id="SM00358">
    <property type="entry name" value="DSRM"/>
    <property type="match status" value="1"/>
</dbReference>
<dbReference type="GO" id="GO:0019843">
    <property type="term" value="F:rRNA binding"/>
    <property type="evidence" value="ECO:0007669"/>
    <property type="project" value="UniProtKB-KW"/>
</dbReference>
<name>A0A6I3KJR8_9HYPH</name>
<keyword evidence="15" id="KW-0699">rRNA-binding</keyword>
<sequence length="236" mass="25356">MLRPRKFKELEKALGHRFKNQQLIAVALTHASMRGGKEQTSDNERLEFIGDRVLGLVIAEALSERFPSASEGELARRYNRLVRGEACARVARSIGLGSNLILSDSEAGSGGRAKGTILADAMEAILGAIFLDAGFEAARSVVRRLWGSNDDQHQTGASPDAKSALQEWAQGKGLALPEYIEVSRKGPDHAPRFISEVRISGCEPARGEGASKRSAEQAAARALLEREGVAGAEAHE</sequence>
<dbReference type="GO" id="GO:0006364">
    <property type="term" value="P:rRNA processing"/>
    <property type="evidence" value="ECO:0007669"/>
    <property type="project" value="UniProtKB-UniRule"/>
</dbReference>
<comment type="catalytic activity">
    <reaction evidence="1 15">
        <text>Endonucleolytic cleavage to 5'-phosphomonoester.</text>
        <dbReference type="EC" id="3.1.26.3"/>
    </reaction>
</comment>
<dbReference type="FunFam" id="3.30.160.20:FF:000003">
    <property type="entry name" value="Ribonuclease 3"/>
    <property type="match status" value="1"/>
</dbReference>
<comment type="caution">
    <text evidence="18">The sequence shown here is derived from an EMBL/GenBank/DDBJ whole genome shotgun (WGS) entry which is preliminary data.</text>
</comment>
<evidence type="ECO:0000256" key="7">
    <source>
        <dbReference type="ARBA" id="ARBA00022664"/>
    </source>
</evidence>
<comment type="subunit">
    <text evidence="4 15">Homodimer.</text>
</comment>
<keyword evidence="12 15" id="KW-0378">Hydrolase</keyword>
<dbReference type="NCBIfam" id="TIGR02191">
    <property type="entry name" value="RNaseIII"/>
    <property type="match status" value="1"/>
</dbReference>